<feature type="domain" description="RNA polymerase sigma factor 70 region 4 type 2" evidence="8">
    <location>
        <begin position="112"/>
        <end position="158"/>
    </location>
</feature>
<dbReference type="Gene3D" id="1.10.10.10">
    <property type="entry name" value="Winged helix-like DNA-binding domain superfamily/Winged helix DNA-binding domain"/>
    <property type="match status" value="1"/>
</dbReference>
<dbReference type="NCBIfam" id="TIGR02937">
    <property type="entry name" value="sigma70-ECF"/>
    <property type="match status" value="1"/>
</dbReference>
<feature type="compositionally biased region" description="Pro residues" evidence="6">
    <location>
        <begin position="367"/>
        <end position="387"/>
    </location>
</feature>
<keyword evidence="2" id="KW-0805">Transcription regulation</keyword>
<keyword evidence="3" id="KW-0731">Sigma factor</keyword>
<keyword evidence="5" id="KW-0804">Transcription</keyword>
<dbReference type="InterPro" id="IPR014284">
    <property type="entry name" value="RNA_pol_sigma-70_dom"/>
</dbReference>
<dbReference type="InterPro" id="IPR007627">
    <property type="entry name" value="RNA_pol_sigma70_r2"/>
</dbReference>
<dbReference type="CDD" id="cd06171">
    <property type="entry name" value="Sigma70_r4"/>
    <property type="match status" value="1"/>
</dbReference>
<dbReference type="InterPro" id="IPR036388">
    <property type="entry name" value="WH-like_DNA-bd_sf"/>
</dbReference>
<evidence type="ECO:0000256" key="1">
    <source>
        <dbReference type="ARBA" id="ARBA00010641"/>
    </source>
</evidence>
<evidence type="ECO:0000256" key="2">
    <source>
        <dbReference type="ARBA" id="ARBA00023015"/>
    </source>
</evidence>
<feature type="region of interest" description="Disordered" evidence="6">
    <location>
        <begin position="333"/>
        <end position="405"/>
    </location>
</feature>
<feature type="domain" description="RNA polymerase sigma-70 region 2" evidence="7">
    <location>
        <begin position="11"/>
        <end position="76"/>
    </location>
</feature>
<dbReference type="SUPFAM" id="SSF88659">
    <property type="entry name" value="Sigma3 and sigma4 domains of RNA polymerase sigma factors"/>
    <property type="match status" value="1"/>
</dbReference>
<dbReference type="Proteomes" id="UP001056035">
    <property type="component" value="Chromosome"/>
</dbReference>
<keyword evidence="4" id="KW-0238">DNA-binding</keyword>
<comment type="similarity">
    <text evidence="1">Belongs to the sigma-70 factor family. ECF subfamily.</text>
</comment>
<dbReference type="InterPro" id="IPR013325">
    <property type="entry name" value="RNA_pol_sigma_r2"/>
</dbReference>
<evidence type="ECO:0000313" key="9">
    <source>
        <dbReference type="EMBL" id="UTI64993.1"/>
    </source>
</evidence>
<dbReference type="Gene3D" id="1.10.1740.10">
    <property type="match status" value="1"/>
</dbReference>
<keyword evidence="10" id="KW-1185">Reference proteome</keyword>
<dbReference type="Pfam" id="PF04542">
    <property type="entry name" value="Sigma70_r2"/>
    <property type="match status" value="1"/>
</dbReference>
<accession>A0ABY5DUL4</accession>
<proteinExistence type="inferred from homology"/>
<evidence type="ECO:0000256" key="5">
    <source>
        <dbReference type="ARBA" id="ARBA00023163"/>
    </source>
</evidence>
<gene>
    <name evidence="9" type="ORF">NBH00_02010</name>
</gene>
<protein>
    <submittedName>
        <fullName evidence="9">RNA polymerase sigma factor</fullName>
    </submittedName>
</protein>
<dbReference type="InterPro" id="IPR013249">
    <property type="entry name" value="RNA_pol_sigma70_r4_t2"/>
</dbReference>
<name>A0ABY5DUL4_9ACTN</name>
<dbReference type="SUPFAM" id="SSF88946">
    <property type="entry name" value="Sigma2 domain of RNA polymerase sigma factors"/>
    <property type="match status" value="1"/>
</dbReference>
<dbReference type="PANTHER" id="PTHR43133">
    <property type="entry name" value="RNA POLYMERASE ECF-TYPE SIGMA FACTO"/>
    <property type="match status" value="1"/>
</dbReference>
<sequence length="462" mass="46695">MGDPPDFAAVYDRWMSQLTRYCRGLTRSEADAEDAAQNAMLKAMAALRRGPAPEQLQPWLHRIAHNEAISLMRRRGTAGAAVPTDVLPDVGGPSLEEVAAVRGRLQEMLGDLRALAPRQREALMLRELEGRSYREIAQVLDVSEAAAQQTVFAARRSLQDCDAGRALDCEPVQRWLSAHEHALVRTRRVRAHLRDCDGCRGFQAALDTRPRDLRLLLPGGTGAGLVGRLLGLLGGGSGVAAKAVVGAGLAATATATAGLLAIAPAPARRAGLATRRPAVAATPAREATPFGAAGRIVPVAPSRHAASGASSRVRATGGHRLAVVKVPARSAHGTGPLVVAPASRPAAPAADEAAPAATSSSASTSAPAPPHPSAPAPAPPAPAPAPSSPARGSGPASAPPAASVPATPVTPAVTLPLPDPAPAVQATATAVQQAVGAVTTSVAPVVGASSAAVDGLLGMHPG</sequence>
<evidence type="ECO:0000256" key="4">
    <source>
        <dbReference type="ARBA" id="ARBA00023125"/>
    </source>
</evidence>
<evidence type="ECO:0000256" key="6">
    <source>
        <dbReference type="SAM" id="MobiDB-lite"/>
    </source>
</evidence>
<evidence type="ECO:0000259" key="7">
    <source>
        <dbReference type="Pfam" id="PF04542"/>
    </source>
</evidence>
<feature type="compositionally biased region" description="Low complexity" evidence="6">
    <location>
        <begin position="388"/>
        <end position="405"/>
    </location>
</feature>
<feature type="compositionally biased region" description="Low complexity" evidence="6">
    <location>
        <begin position="336"/>
        <end position="366"/>
    </location>
</feature>
<dbReference type="InterPro" id="IPR039425">
    <property type="entry name" value="RNA_pol_sigma-70-like"/>
</dbReference>
<dbReference type="RefSeq" id="WP_254571685.1">
    <property type="nucleotide sequence ID" value="NZ_CP098502.1"/>
</dbReference>
<evidence type="ECO:0000313" key="10">
    <source>
        <dbReference type="Proteomes" id="UP001056035"/>
    </source>
</evidence>
<dbReference type="PANTHER" id="PTHR43133:SF8">
    <property type="entry name" value="RNA POLYMERASE SIGMA FACTOR HI_1459-RELATED"/>
    <property type="match status" value="1"/>
</dbReference>
<evidence type="ECO:0000256" key="3">
    <source>
        <dbReference type="ARBA" id="ARBA00023082"/>
    </source>
</evidence>
<dbReference type="InterPro" id="IPR013324">
    <property type="entry name" value="RNA_pol_sigma_r3/r4-like"/>
</dbReference>
<evidence type="ECO:0000259" key="8">
    <source>
        <dbReference type="Pfam" id="PF08281"/>
    </source>
</evidence>
<reference evidence="9 10" key="1">
    <citation type="submission" date="2022-06" db="EMBL/GenBank/DDBJ databases">
        <title>Paraconexibacter antarcticus.</title>
        <authorList>
            <person name="Kim C.S."/>
        </authorList>
    </citation>
    <scope>NUCLEOTIDE SEQUENCE [LARGE SCALE GENOMIC DNA]</scope>
    <source>
        <strain evidence="9 10">02-257</strain>
    </source>
</reference>
<dbReference type="Pfam" id="PF08281">
    <property type="entry name" value="Sigma70_r4_2"/>
    <property type="match status" value="1"/>
</dbReference>
<organism evidence="9 10">
    <name type="scientific">Paraconexibacter antarcticus</name>
    <dbReference type="NCBI Taxonomy" id="2949664"/>
    <lineage>
        <taxon>Bacteria</taxon>
        <taxon>Bacillati</taxon>
        <taxon>Actinomycetota</taxon>
        <taxon>Thermoleophilia</taxon>
        <taxon>Solirubrobacterales</taxon>
        <taxon>Paraconexibacteraceae</taxon>
        <taxon>Paraconexibacter</taxon>
    </lineage>
</organism>
<dbReference type="EMBL" id="CP098502">
    <property type="protein sequence ID" value="UTI64993.1"/>
    <property type="molecule type" value="Genomic_DNA"/>
</dbReference>